<keyword evidence="4" id="KW-1185">Reference proteome</keyword>
<dbReference type="EMBL" id="BAABLF010000006">
    <property type="protein sequence ID" value="GAA5189574.1"/>
    <property type="molecule type" value="Genomic_DNA"/>
</dbReference>
<evidence type="ECO:0000256" key="2">
    <source>
        <dbReference type="SAM" id="Phobius"/>
    </source>
</evidence>
<accession>A0ABP9S226</accession>
<name>A0ABP9S226_9GAMM</name>
<organism evidence="3 4">
    <name type="scientific">Ferrimonas gelatinilytica</name>
    <dbReference type="NCBI Taxonomy" id="1255257"/>
    <lineage>
        <taxon>Bacteria</taxon>
        <taxon>Pseudomonadati</taxon>
        <taxon>Pseudomonadota</taxon>
        <taxon>Gammaproteobacteria</taxon>
        <taxon>Alteromonadales</taxon>
        <taxon>Ferrimonadaceae</taxon>
        <taxon>Ferrimonas</taxon>
    </lineage>
</organism>
<dbReference type="RefSeq" id="WP_345316163.1">
    <property type="nucleotide sequence ID" value="NZ_BAABLF010000006.1"/>
</dbReference>
<comment type="caution">
    <text evidence="3">The sequence shown here is derived from an EMBL/GenBank/DDBJ whole genome shotgun (WGS) entry which is preliminary data.</text>
</comment>
<evidence type="ECO:0000256" key="1">
    <source>
        <dbReference type="SAM" id="MobiDB-lite"/>
    </source>
</evidence>
<proteinExistence type="predicted"/>
<evidence type="ECO:0000313" key="4">
    <source>
        <dbReference type="Proteomes" id="UP001501600"/>
    </source>
</evidence>
<feature type="transmembrane region" description="Helical" evidence="2">
    <location>
        <begin position="6"/>
        <end position="31"/>
    </location>
</feature>
<sequence length="84" mass="9715">MEYDISFLALILVMVLPVKILPWLLIASMAYKGYMQMQEKRAARERERRMAAFAAPEAPVEEESKSESMPISAEQLRHSRLGRF</sequence>
<feature type="region of interest" description="Disordered" evidence="1">
    <location>
        <begin position="54"/>
        <end position="84"/>
    </location>
</feature>
<keyword evidence="2" id="KW-0472">Membrane</keyword>
<keyword evidence="2" id="KW-0812">Transmembrane</keyword>
<evidence type="ECO:0000313" key="3">
    <source>
        <dbReference type="EMBL" id="GAA5189574.1"/>
    </source>
</evidence>
<gene>
    <name evidence="3" type="ORF">GCM10025772_12290</name>
</gene>
<protein>
    <submittedName>
        <fullName evidence="3">Uncharacterized protein</fullName>
    </submittedName>
</protein>
<reference evidence="4" key="1">
    <citation type="journal article" date="2019" name="Int. J. Syst. Evol. Microbiol.">
        <title>The Global Catalogue of Microorganisms (GCM) 10K type strain sequencing project: providing services to taxonomists for standard genome sequencing and annotation.</title>
        <authorList>
            <consortium name="The Broad Institute Genomics Platform"/>
            <consortium name="The Broad Institute Genome Sequencing Center for Infectious Disease"/>
            <person name="Wu L."/>
            <person name="Ma J."/>
        </authorList>
    </citation>
    <scope>NUCLEOTIDE SEQUENCE [LARGE SCALE GENOMIC DNA]</scope>
    <source>
        <strain evidence="4">JCM 18720</strain>
    </source>
</reference>
<keyword evidence="2" id="KW-1133">Transmembrane helix</keyword>
<dbReference type="Proteomes" id="UP001501600">
    <property type="component" value="Unassembled WGS sequence"/>
</dbReference>